<dbReference type="AlphaFoldDB" id="A0AAN9Q0R0"/>
<accession>A0AAN9Q0R0</accession>
<gene>
    <name evidence="2" type="ORF">RJT34_00583</name>
</gene>
<sequence length="72" mass="7707">MAKNIATKLAVVLVVTALVMLALEIQPAECVFAIPLNPCTLPVCTNKCKGILKGKFRSASCYNNKLCFCFAG</sequence>
<feature type="chain" id="PRO_5042882550" description="Cyclotide" evidence="1">
    <location>
        <begin position="31"/>
        <end position="72"/>
    </location>
</feature>
<feature type="signal peptide" evidence="1">
    <location>
        <begin position="1"/>
        <end position="30"/>
    </location>
</feature>
<dbReference type="EMBL" id="JAYKXN010000001">
    <property type="protein sequence ID" value="KAK7316834.1"/>
    <property type="molecule type" value="Genomic_DNA"/>
</dbReference>
<evidence type="ECO:0000256" key="1">
    <source>
        <dbReference type="SAM" id="SignalP"/>
    </source>
</evidence>
<keyword evidence="1" id="KW-0732">Signal</keyword>
<comment type="caution">
    <text evidence="2">The sequence shown here is derived from an EMBL/GenBank/DDBJ whole genome shotgun (WGS) entry which is preliminary data.</text>
</comment>
<protein>
    <recommendedName>
        <fullName evidence="4">Cyclotide</fullName>
    </recommendedName>
</protein>
<evidence type="ECO:0000313" key="2">
    <source>
        <dbReference type="EMBL" id="KAK7316834.1"/>
    </source>
</evidence>
<organism evidence="2 3">
    <name type="scientific">Clitoria ternatea</name>
    <name type="common">Butterfly pea</name>
    <dbReference type="NCBI Taxonomy" id="43366"/>
    <lineage>
        <taxon>Eukaryota</taxon>
        <taxon>Viridiplantae</taxon>
        <taxon>Streptophyta</taxon>
        <taxon>Embryophyta</taxon>
        <taxon>Tracheophyta</taxon>
        <taxon>Spermatophyta</taxon>
        <taxon>Magnoliopsida</taxon>
        <taxon>eudicotyledons</taxon>
        <taxon>Gunneridae</taxon>
        <taxon>Pentapetalae</taxon>
        <taxon>rosids</taxon>
        <taxon>fabids</taxon>
        <taxon>Fabales</taxon>
        <taxon>Fabaceae</taxon>
        <taxon>Papilionoideae</taxon>
        <taxon>50 kb inversion clade</taxon>
        <taxon>NPAAA clade</taxon>
        <taxon>indigoferoid/millettioid clade</taxon>
        <taxon>Phaseoleae</taxon>
        <taxon>Clitoria</taxon>
    </lineage>
</organism>
<proteinExistence type="predicted"/>
<name>A0AAN9Q0R0_CLITE</name>
<dbReference type="Proteomes" id="UP001359559">
    <property type="component" value="Unassembled WGS sequence"/>
</dbReference>
<reference evidence="2 3" key="1">
    <citation type="submission" date="2024-01" db="EMBL/GenBank/DDBJ databases">
        <title>The genomes of 5 underutilized Papilionoideae crops provide insights into root nodulation and disease resistance.</title>
        <authorList>
            <person name="Yuan L."/>
        </authorList>
    </citation>
    <scope>NUCLEOTIDE SEQUENCE [LARGE SCALE GENOMIC DNA]</scope>
    <source>
        <strain evidence="2">LY-2023</strain>
        <tissue evidence="2">Leaf</tissue>
    </source>
</reference>
<evidence type="ECO:0000313" key="3">
    <source>
        <dbReference type="Proteomes" id="UP001359559"/>
    </source>
</evidence>
<keyword evidence="3" id="KW-1185">Reference proteome</keyword>
<evidence type="ECO:0008006" key="4">
    <source>
        <dbReference type="Google" id="ProtNLM"/>
    </source>
</evidence>